<dbReference type="InterPro" id="IPR006084">
    <property type="entry name" value="XPG/Rad2"/>
</dbReference>
<dbReference type="EMBL" id="CAUYUJ010016160">
    <property type="protein sequence ID" value="CAK0862434.1"/>
    <property type="molecule type" value="Genomic_DNA"/>
</dbReference>
<dbReference type="Proteomes" id="UP001189429">
    <property type="component" value="Unassembled WGS sequence"/>
</dbReference>
<dbReference type="Gene3D" id="3.40.50.1010">
    <property type="entry name" value="5'-nuclease"/>
    <property type="match status" value="1"/>
</dbReference>
<keyword evidence="7" id="KW-1185">Reference proteome</keyword>
<comment type="caution">
    <text evidence="6">The sequence shown here is derived from an EMBL/GenBank/DDBJ whole genome shotgun (WGS) entry which is preliminary data.</text>
</comment>
<feature type="domain" description="Post-transcriptional regulator MKT1 C-terminal" evidence="4">
    <location>
        <begin position="545"/>
        <end position="692"/>
    </location>
</feature>
<feature type="compositionally biased region" description="Gly residues" evidence="3">
    <location>
        <begin position="754"/>
        <end position="769"/>
    </location>
</feature>
<name>A0ABN9UT01_9DINO</name>
<evidence type="ECO:0000256" key="1">
    <source>
        <dbReference type="ARBA" id="ARBA00022845"/>
    </source>
</evidence>
<dbReference type="PRINTS" id="PR00853">
    <property type="entry name" value="XPGRADSUPER"/>
</dbReference>
<dbReference type="PANTHER" id="PTHR11081:SF32">
    <property type="entry name" value="POST-TRANSCRIPTIONAL REGULATOR MKT1"/>
    <property type="match status" value="1"/>
</dbReference>
<evidence type="ECO:0000256" key="3">
    <source>
        <dbReference type="SAM" id="MobiDB-lite"/>
    </source>
</evidence>
<dbReference type="CDD" id="cd09858">
    <property type="entry name" value="PIN_MKT1"/>
    <property type="match status" value="1"/>
</dbReference>
<feature type="region of interest" description="Disordered" evidence="3">
    <location>
        <begin position="714"/>
        <end position="844"/>
    </location>
</feature>
<organism evidence="6 7">
    <name type="scientific">Prorocentrum cordatum</name>
    <dbReference type="NCBI Taxonomy" id="2364126"/>
    <lineage>
        <taxon>Eukaryota</taxon>
        <taxon>Sar</taxon>
        <taxon>Alveolata</taxon>
        <taxon>Dinophyceae</taxon>
        <taxon>Prorocentrales</taxon>
        <taxon>Prorocentraceae</taxon>
        <taxon>Prorocentrum</taxon>
    </lineage>
</organism>
<dbReference type="InterPro" id="IPR037314">
    <property type="entry name" value="MKT1_H3TH"/>
</dbReference>
<dbReference type="InterPro" id="IPR022039">
    <property type="entry name" value="MKT1_C"/>
</dbReference>
<dbReference type="Pfam" id="PF12247">
    <property type="entry name" value="MKT1_N"/>
    <property type="match status" value="1"/>
</dbReference>
<reference evidence="6" key="1">
    <citation type="submission" date="2023-10" db="EMBL/GenBank/DDBJ databases">
        <authorList>
            <person name="Chen Y."/>
            <person name="Shah S."/>
            <person name="Dougan E. K."/>
            <person name="Thang M."/>
            <person name="Chan C."/>
        </authorList>
    </citation>
    <scope>NUCLEOTIDE SEQUENCE [LARGE SCALE GENOMIC DNA]</scope>
</reference>
<keyword evidence="1" id="KW-0810">Translation regulation</keyword>
<evidence type="ECO:0000313" key="6">
    <source>
        <dbReference type="EMBL" id="CAK0862434.1"/>
    </source>
</evidence>
<protein>
    <submittedName>
        <fullName evidence="6">Uncharacterized protein</fullName>
    </submittedName>
</protein>
<feature type="compositionally biased region" description="Gly residues" evidence="3">
    <location>
        <begin position="826"/>
        <end position="844"/>
    </location>
</feature>
<feature type="domain" description="Post-transcriptional regulator MKT1 N-terminal" evidence="5">
    <location>
        <begin position="318"/>
        <end position="405"/>
    </location>
</feature>
<evidence type="ECO:0000256" key="2">
    <source>
        <dbReference type="ARBA" id="ARBA00024023"/>
    </source>
</evidence>
<accession>A0ABN9UT01</accession>
<comment type="similarity">
    <text evidence="2">Belongs to the XPG/RAD2 endonuclease family.</text>
</comment>
<evidence type="ECO:0000259" key="4">
    <source>
        <dbReference type="Pfam" id="PF12246"/>
    </source>
</evidence>
<feature type="compositionally biased region" description="Low complexity" evidence="3">
    <location>
        <begin position="732"/>
        <end position="753"/>
    </location>
</feature>
<sequence>MRVRHLQTLLVDHKLINSDAVSALGNLRVGIDVVYWLRSIQSLKDAFADAIGGIPPGIFFFVDKELEWYTKCGITPVFVFQGVSLGPPQAASAVRMDQQMDMAWTYLKQGYKSEAQKCFAVSTSRINSDFVYLIFHHLKQRGCEVLQAPYLAGAQLAHFAQQRCVDMVYGPPGLLLYGIPQVIVAVDWGKGRFDWVSLEAVLTKWTLTKDQFIDVCLLAGTEHCLTYPYLTQVSQGSSCRFSLDAAIQLVKQAPLMQWMANFPNDQMREEHIESYSISKVLVNSAPILHVRDACIRPLDEAQWPGQDLDRGGRKGMVPRDFSDIVGQMLPDKLYFLMVQGIISSKLPQALAKGEWLDKSQPFVDTAELRGLITDLSEYRQVALGLVARHLHASYTKKSIRCNAFWEPPWGQAGEGSALRSIQPKKLKATLRWRFCTEDVDLKFCLRWHAHEHTKDGQFVKNLTKFGESQIAPDLLSLSALVHFMLLEHLELIGDDGGITHLGDVLKDSPTSFQEPVLVAMELMKFGLLTAEPFEPGQPDMPFPEQLQLKNHSWNANVVFDLAAFHCFLKVLRRTLRQMTEAVLTSILLKDISLVSLLPSGFLCATPRRGDPVQTPAVLPTFMVPRACMGVVALYPAACGKGAHEFESDLAENFPCCAHPLADLKLAILFWEDLRRCVDGIAEPLGATELAEDVKVASKMLLDQQRRLHVFPDQGDVSAARGEGPAVGPARPQQAPGHAQRGQQGGAHHTQAGGCPQGSGGQHGGCGQRSGGPQQHGAPHPGGAGRGPRGGRGRQQHVGGQQHGGGPPHGDVGGGGHPQHGQAVFAGCGGHQPGGCPPRGGGWGG</sequence>
<dbReference type="SUPFAM" id="SSF88723">
    <property type="entry name" value="PIN domain-like"/>
    <property type="match status" value="1"/>
</dbReference>
<evidence type="ECO:0000313" key="7">
    <source>
        <dbReference type="Proteomes" id="UP001189429"/>
    </source>
</evidence>
<proteinExistence type="inferred from homology"/>
<dbReference type="InterPro" id="IPR029060">
    <property type="entry name" value="PIN-like_dom_sf"/>
</dbReference>
<gene>
    <name evidence="6" type="ORF">PCOR1329_LOCUS50850</name>
</gene>
<feature type="compositionally biased region" description="Gly residues" evidence="3">
    <location>
        <begin position="800"/>
        <end position="817"/>
    </location>
</feature>
<dbReference type="Pfam" id="PF12246">
    <property type="entry name" value="MKT1_C"/>
    <property type="match status" value="1"/>
</dbReference>
<dbReference type="PANTHER" id="PTHR11081">
    <property type="entry name" value="FLAP ENDONUCLEASE FAMILY MEMBER"/>
    <property type="match status" value="1"/>
</dbReference>
<evidence type="ECO:0000259" key="5">
    <source>
        <dbReference type="Pfam" id="PF12247"/>
    </source>
</evidence>
<dbReference type="CDD" id="cd09902">
    <property type="entry name" value="H3TH_MKT1"/>
    <property type="match status" value="1"/>
</dbReference>
<dbReference type="InterPro" id="IPR022040">
    <property type="entry name" value="MKT1_N"/>
</dbReference>